<organism evidence="1 2">
    <name type="scientific">Tersicoccus solisilvae</name>
    <dbReference type="NCBI Taxonomy" id="1882339"/>
    <lineage>
        <taxon>Bacteria</taxon>
        <taxon>Bacillati</taxon>
        <taxon>Actinomycetota</taxon>
        <taxon>Actinomycetes</taxon>
        <taxon>Micrococcales</taxon>
        <taxon>Micrococcaceae</taxon>
        <taxon>Tersicoccus</taxon>
    </lineage>
</organism>
<dbReference type="RefSeq" id="WP_188668857.1">
    <property type="nucleotide sequence ID" value="NZ_BMJI01000020.1"/>
</dbReference>
<dbReference type="EMBL" id="BMJI01000020">
    <property type="protein sequence ID" value="GGC97997.1"/>
    <property type="molecule type" value="Genomic_DNA"/>
</dbReference>
<evidence type="ECO:0000313" key="2">
    <source>
        <dbReference type="Proteomes" id="UP000597761"/>
    </source>
</evidence>
<accession>A0ABQ1PIX9</accession>
<evidence type="ECO:0000313" key="1">
    <source>
        <dbReference type="EMBL" id="GGC97997.1"/>
    </source>
</evidence>
<dbReference type="Proteomes" id="UP000597761">
    <property type="component" value="Unassembled WGS sequence"/>
</dbReference>
<protein>
    <recommendedName>
        <fullName evidence="3">Carbohydrate kinase PfkB domain-containing protein</fullName>
    </recommendedName>
</protein>
<evidence type="ECO:0008006" key="3">
    <source>
        <dbReference type="Google" id="ProtNLM"/>
    </source>
</evidence>
<reference evidence="2" key="1">
    <citation type="journal article" date="2019" name="Int. J. Syst. Evol. Microbiol.">
        <title>The Global Catalogue of Microorganisms (GCM) 10K type strain sequencing project: providing services to taxonomists for standard genome sequencing and annotation.</title>
        <authorList>
            <consortium name="The Broad Institute Genomics Platform"/>
            <consortium name="The Broad Institute Genome Sequencing Center for Infectious Disease"/>
            <person name="Wu L."/>
            <person name="Ma J."/>
        </authorList>
    </citation>
    <scope>NUCLEOTIDE SEQUENCE [LARGE SCALE GENOMIC DNA]</scope>
    <source>
        <strain evidence="2">CGMCC 1.15480</strain>
    </source>
</reference>
<proteinExistence type="predicted"/>
<keyword evidence="2" id="KW-1185">Reference proteome</keyword>
<name>A0ABQ1PIX9_9MICC</name>
<gene>
    <name evidence="1" type="ORF">GCM10011512_26190</name>
</gene>
<sequence>MLVQVDGPVVVVLCRRGEPGRDGDGGDLDAGGRGDLLGAAAGTYKAAMADPTSGCWWAVAAMRLCVDAGADLDVARATVPMVAARLAAAGGGSAAASRHPGGA</sequence>
<comment type="caution">
    <text evidence="1">The sequence shown here is derived from an EMBL/GenBank/DDBJ whole genome shotgun (WGS) entry which is preliminary data.</text>
</comment>